<dbReference type="AlphaFoldDB" id="A0A0F5L2H8"/>
<dbReference type="RefSeq" id="WP_046144213.1">
    <property type="nucleotide sequence ID" value="NZ_LAJG01000042.1"/>
</dbReference>
<proteinExistence type="predicted"/>
<name>A0A0F5L2H8_9HYPH</name>
<reference evidence="3 4" key="1">
    <citation type="submission" date="2015-03" db="EMBL/GenBank/DDBJ databases">
        <authorList>
            <person name="Hassan Y.I."/>
            <person name="Lepp D."/>
            <person name="Zhou T."/>
        </authorList>
    </citation>
    <scope>NUCLEOTIDE SEQUENCE [LARGE SCALE GENOMIC DNA]</scope>
    <source>
        <strain evidence="3 4">GH2-10</strain>
    </source>
</reference>
<keyword evidence="4" id="KW-1185">Reference proteome</keyword>
<dbReference type="STRING" id="361041.VW35_16545"/>
<dbReference type="PATRIC" id="fig|361041.3.peg.2711"/>
<evidence type="ECO:0000256" key="1">
    <source>
        <dbReference type="SAM" id="MobiDB-lite"/>
    </source>
</evidence>
<dbReference type="Pfam" id="PF13619">
    <property type="entry name" value="KTSC"/>
    <property type="match status" value="1"/>
</dbReference>
<protein>
    <recommendedName>
        <fullName evidence="2">KTSC domain-containing protein</fullName>
    </recommendedName>
</protein>
<sequence length="90" mass="10384">MSTAIRHMHYKPDKQELSVWFGPDFRRYKYFGVPQHLYEAFSEAGSQGQFFNRFIKGRFDCAPVVQPANPNKGWQSIRSASPTSSTIPKQ</sequence>
<accession>A0A0F5L2H8</accession>
<dbReference type="EMBL" id="LAJG01000042">
    <property type="protein sequence ID" value="KKB76420.1"/>
    <property type="molecule type" value="Genomic_DNA"/>
</dbReference>
<gene>
    <name evidence="3" type="ORF">VW35_16545</name>
</gene>
<evidence type="ECO:0000259" key="2">
    <source>
        <dbReference type="Pfam" id="PF13619"/>
    </source>
</evidence>
<organism evidence="3 4">
    <name type="scientific">Devosia soli</name>
    <dbReference type="NCBI Taxonomy" id="361041"/>
    <lineage>
        <taxon>Bacteria</taxon>
        <taxon>Pseudomonadati</taxon>
        <taxon>Pseudomonadota</taxon>
        <taxon>Alphaproteobacteria</taxon>
        <taxon>Hyphomicrobiales</taxon>
        <taxon>Devosiaceae</taxon>
        <taxon>Devosia</taxon>
    </lineage>
</organism>
<feature type="region of interest" description="Disordered" evidence="1">
    <location>
        <begin position="68"/>
        <end position="90"/>
    </location>
</feature>
<feature type="domain" description="KTSC" evidence="2">
    <location>
        <begin position="2"/>
        <end position="59"/>
    </location>
</feature>
<evidence type="ECO:0000313" key="4">
    <source>
        <dbReference type="Proteomes" id="UP000033514"/>
    </source>
</evidence>
<dbReference type="Proteomes" id="UP000033514">
    <property type="component" value="Unassembled WGS sequence"/>
</dbReference>
<comment type="caution">
    <text evidence="3">The sequence shown here is derived from an EMBL/GenBank/DDBJ whole genome shotgun (WGS) entry which is preliminary data.</text>
</comment>
<dbReference type="InterPro" id="IPR025309">
    <property type="entry name" value="KTSC_dom"/>
</dbReference>
<dbReference type="OrthoDB" id="8450910at2"/>
<evidence type="ECO:0000313" key="3">
    <source>
        <dbReference type="EMBL" id="KKB76420.1"/>
    </source>
</evidence>